<evidence type="ECO:0000256" key="3">
    <source>
        <dbReference type="ARBA" id="ARBA00022801"/>
    </source>
</evidence>
<sequence>MDSTTNDPNQFSTYDLSYLSNTTADSGNVVYLLVYDLSHGMAKHFSLIFLGKQIDAIYHTSIVYFGVEYFFGQDGICAMPYSDGCNNMGRPISKICLGYSEIPLVLFQEYISTLNSSTFGVGTYDLFKHNCNNFSNEVAQFLTGVGIPEEIINLPSEVLSTNFGQILSRYQRPLENQINQSVTSVNNPADWRTRTCQTLRETLRKTRKRQKKRRNQQIQIYPMIEWKLNPNGKLQSTVTLLSSMLMSTASQQSRRYWNLLEMH</sequence>
<dbReference type="Gene3D" id="3.90.1720.30">
    <property type="entry name" value="PPPDE domains"/>
    <property type="match status" value="1"/>
</dbReference>
<organism evidence="5 6">
    <name type="scientific">Tetranychus urticae</name>
    <name type="common">Two-spotted spider mite</name>
    <dbReference type="NCBI Taxonomy" id="32264"/>
    <lineage>
        <taxon>Eukaryota</taxon>
        <taxon>Metazoa</taxon>
        <taxon>Ecdysozoa</taxon>
        <taxon>Arthropoda</taxon>
        <taxon>Chelicerata</taxon>
        <taxon>Arachnida</taxon>
        <taxon>Acari</taxon>
        <taxon>Acariformes</taxon>
        <taxon>Trombidiformes</taxon>
        <taxon>Prostigmata</taxon>
        <taxon>Eleutherengona</taxon>
        <taxon>Raphignathae</taxon>
        <taxon>Tetranychoidea</taxon>
        <taxon>Tetranychidae</taxon>
        <taxon>Tetranychus</taxon>
    </lineage>
</organism>
<evidence type="ECO:0000256" key="1">
    <source>
        <dbReference type="ARBA" id="ARBA00008140"/>
    </source>
</evidence>
<keyword evidence="6" id="KW-1185">Reference proteome</keyword>
<dbReference type="SMART" id="SM01179">
    <property type="entry name" value="DUF862"/>
    <property type="match status" value="1"/>
</dbReference>
<reference evidence="6" key="1">
    <citation type="submission" date="2011-08" db="EMBL/GenBank/DDBJ databases">
        <authorList>
            <person name="Rombauts S."/>
        </authorList>
    </citation>
    <scope>NUCLEOTIDE SEQUENCE</scope>
    <source>
        <strain evidence="6">London</strain>
    </source>
</reference>
<feature type="domain" description="PPPDE" evidence="4">
    <location>
        <begin position="28"/>
        <end position="172"/>
    </location>
</feature>
<dbReference type="InterPro" id="IPR042266">
    <property type="entry name" value="PPPDE_sf"/>
</dbReference>
<dbReference type="PANTHER" id="PTHR12378:SF7">
    <property type="entry name" value="DESUMOYLATING ISOPEPTIDASE 1"/>
    <property type="match status" value="1"/>
</dbReference>
<dbReference type="Proteomes" id="UP000015104">
    <property type="component" value="Unassembled WGS sequence"/>
</dbReference>
<dbReference type="GO" id="GO:0008233">
    <property type="term" value="F:peptidase activity"/>
    <property type="evidence" value="ECO:0007669"/>
    <property type="project" value="UniProtKB-KW"/>
</dbReference>
<dbReference type="EMBL" id="CAEY01000991">
    <property type="status" value="NOT_ANNOTATED_CDS"/>
    <property type="molecule type" value="Genomic_DNA"/>
</dbReference>
<dbReference type="EnsemblMetazoa" id="tetur34g00460.1">
    <property type="protein sequence ID" value="tetur34g00460.1"/>
    <property type="gene ID" value="tetur34g00460"/>
</dbReference>
<keyword evidence="3" id="KW-0378">Hydrolase</keyword>
<evidence type="ECO:0000259" key="4">
    <source>
        <dbReference type="PROSITE" id="PS51858"/>
    </source>
</evidence>
<dbReference type="GO" id="GO:0070646">
    <property type="term" value="P:protein modification by small protein removal"/>
    <property type="evidence" value="ECO:0007669"/>
    <property type="project" value="TreeGrafter"/>
</dbReference>
<dbReference type="PANTHER" id="PTHR12378">
    <property type="entry name" value="DESUMOYLATING ISOPEPTIDASE"/>
    <property type="match status" value="1"/>
</dbReference>
<name>T1L2U7_TETUR</name>
<accession>T1L2U7</accession>
<keyword evidence="2" id="KW-0645">Protease</keyword>
<dbReference type="HOGENOM" id="CLU_1058953_0_0_1"/>
<evidence type="ECO:0000256" key="2">
    <source>
        <dbReference type="ARBA" id="ARBA00022670"/>
    </source>
</evidence>
<comment type="similarity">
    <text evidence="1">Belongs to the DeSI family.</text>
</comment>
<dbReference type="InterPro" id="IPR008580">
    <property type="entry name" value="PPPDE_dom"/>
</dbReference>
<dbReference type="GO" id="GO:0006508">
    <property type="term" value="P:proteolysis"/>
    <property type="evidence" value="ECO:0007669"/>
    <property type="project" value="UniProtKB-KW"/>
</dbReference>
<evidence type="ECO:0000313" key="6">
    <source>
        <dbReference type="Proteomes" id="UP000015104"/>
    </source>
</evidence>
<dbReference type="AlphaFoldDB" id="T1L2U7"/>
<dbReference type="PROSITE" id="PS51858">
    <property type="entry name" value="PPPDE"/>
    <property type="match status" value="1"/>
</dbReference>
<dbReference type="STRING" id="32264.T1L2U7"/>
<reference evidence="5" key="2">
    <citation type="submission" date="2015-06" db="UniProtKB">
        <authorList>
            <consortium name="EnsemblMetazoa"/>
        </authorList>
    </citation>
    <scope>IDENTIFICATION</scope>
</reference>
<protein>
    <recommendedName>
        <fullName evidence="4">PPPDE domain-containing protein</fullName>
    </recommendedName>
</protein>
<evidence type="ECO:0000313" key="5">
    <source>
        <dbReference type="EnsemblMetazoa" id="tetur34g00460.1"/>
    </source>
</evidence>
<dbReference type="Pfam" id="PF05903">
    <property type="entry name" value="Peptidase_C97"/>
    <property type="match status" value="1"/>
</dbReference>
<proteinExistence type="inferred from homology"/>
<dbReference type="eggNOG" id="KOG0324">
    <property type="taxonomic scope" value="Eukaryota"/>
</dbReference>